<dbReference type="GO" id="GO:0009099">
    <property type="term" value="P:L-valine biosynthetic process"/>
    <property type="evidence" value="ECO:0007669"/>
    <property type="project" value="TreeGrafter"/>
</dbReference>
<evidence type="ECO:0000256" key="8">
    <source>
        <dbReference type="ARBA" id="ARBA00048738"/>
    </source>
</evidence>
<feature type="domain" description="Thiamine pyrophosphate enzyme TPP-binding" evidence="12">
    <location>
        <begin position="377"/>
        <end position="525"/>
    </location>
</feature>
<dbReference type="InterPro" id="IPR011766">
    <property type="entry name" value="TPP_enzyme_TPP-bd"/>
</dbReference>
<dbReference type="InterPro" id="IPR000399">
    <property type="entry name" value="TPP-bd_CS"/>
</dbReference>
<reference evidence="13" key="1">
    <citation type="submission" date="2021-03" db="EMBL/GenBank/DDBJ databases">
        <authorList>
            <person name="Bekaert M."/>
        </authorList>
    </citation>
    <scope>NUCLEOTIDE SEQUENCE</scope>
</reference>
<dbReference type="OrthoDB" id="16262at2759"/>
<dbReference type="GO" id="GO:0009097">
    <property type="term" value="P:isoleucine biosynthetic process"/>
    <property type="evidence" value="ECO:0007669"/>
    <property type="project" value="TreeGrafter"/>
</dbReference>
<evidence type="ECO:0000256" key="4">
    <source>
        <dbReference type="ARBA" id="ARBA00018936"/>
    </source>
</evidence>
<keyword evidence="10" id="KW-0732">Signal</keyword>
<dbReference type="SUPFAM" id="SSF52467">
    <property type="entry name" value="DHS-like NAD/FAD-binding domain"/>
    <property type="match status" value="1"/>
</dbReference>
<evidence type="ECO:0000256" key="2">
    <source>
        <dbReference type="ARBA" id="ARBA00001964"/>
    </source>
</evidence>
<feature type="domain" description="Thiamine pyrophosphate enzyme central" evidence="11">
    <location>
        <begin position="183"/>
        <end position="315"/>
    </location>
</feature>
<dbReference type="GO" id="GO:0005948">
    <property type="term" value="C:acetolactate synthase complex"/>
    <property type="evidence" value="ECO:0007669"/>
    <property type="project" value="TreeGrafter"/>
</dbReference>
<dbReference type="GO" id="GO:0003984">
    <property type="term" value="F:acetolactate synthase activity"/>
    <property type="evidence" value="ECO:0007669"/>
    <property type="project" value="TreeGrafter"/>
</dbReference>
<accession>A0A8S3V7V4</accession>
<dbReference type="InterPro" id="IPR045229">
    <property type="entry name" value="TPP_enz"/>
</dbReference>
<dbReference type="GO" id="GO:0000287">
    <property type="term" value="F:magnesium ion binding"/>
    <property type="evidence" value="ECO:0007669"/>
    <property type="project" value="InterPro"/>
</dbReference>
<sequence>MVYILVWLSMVLSIRKLDLKFDSVVDRELSIRNIGVQFDSVVDRVLSIRNQSVQFASVIIRVLSIRKLDLKFDSVVDRELSIRNIGVQFDSVVDRVLSIRNQSVIIRVLSIRKLDLKFDTVVDRELSIRNVGVQFDGVVDRVLRCMFCRYLRNHISNLFAGAFEERDKTPLKPVIPKASSSQVQKSIELISRAKRPLILVGSQATLPPVPAEQLRKSLEKIGIPCFLGGMARGLLGQYSPIQPRQKRGEALKEADVVILAGAVADFRLSYGRTFSRKSKIIAVNRNKNQLLKNSDMFWKPTIAIEGDVASFITELADGLKGFKCDQEWIQKLKDKDNDKENVNREKSKEKTEKHLNPLKVLMEAEEVMSDNTVMVADGGDFVSTAAYILRPRSPLHWLDPGAFGTLGVGGGFALGAKLCRPDCDVWIIYGDGSLGYSIAEFDTFTRHKIPVIALVGNDAAWTQIEREQLPMFGSSVACKLDYLNYETVSVGYGGKGCRLDRSNEDKIKEVLLQAIKDSREGHSVLINALIGTTNFREGSLSV</sequence>
<dbReference type="GO" id="GO:0030976">
    <property type="term" value="F:thiamine pyrophosphate binding"/>
    <property type="evidence" value="ECO:0007669"/>
    <property type="project" value="InterPro"/>
</dbReference>
<dbReference type="InterPro" id="IPR029035">
    <property type="entry name" value="DHS-like_NAD/FAD-binding_dom"/>
</dbReference>
<feature type="chain" id="PRO_5035865861" description="2-hydroxyacyl-CoA lyase 2" evidence="10">
    <location>
        <begin position="17"/>
        <end position="542"/>
    </location>
</feature>
<evidence type="ECO:0000256" key="9">
    <source>
        <dbReference type="ARBA" id="ARBA00048767"/>
    </source>
</evidence>
<comment type="cofactor">
    <cofactor evidence="1">
        <name>Mg(2+)</name>
        <dbReference type="ChEBI" id="CHEBI:18420"/>
    </cofactor>
</comment>
<evidence type="ECO:0000256" key="10">
    <source>
        <dbReference type="SAM" id="SignalP"/>
    </source>
</evidence>
<proteinExistence type="inferred from homology"/>
<organism evidence="13 14">
    <name type="scientific">Mytilus edulis</name>
    <name type="common">Blue mussel</name>
    <dbReference type="NCBI Taxonomy" id="6550"/>
    <lineage>
        <taxon>Eukaryota</taxon>
        <taxon>Metazoa</taxon>
        <taxon>Spiralia</taxon>
        <taxon>Lophotrochozoa</taxon>
        <taxon>Mollusca</taxon>
        <taxon>Bivalvia</taxon>
        <taxon>Autobranchia</taxon>
        <taxon>Pteriomorphia</taxon>
        <taxon>Mytilida</taxon>
        <taxon>Mytiloidea</taxon>
        <taxon>Mytilidae</taxon>
        <taxon>Mytilinae</taxon>
        <taxon>Mytilus</taxon>
    </lineage>
</organism>
<protein>
    <recommendedName>
        <fullName evidence="4">2-hydroxyacyl-CoA lyase 2</fullName>
    </recommendedName>
    <alternativeName>
        <fullName evidence="7">IlvB-like protein</fullName>
    </alternativeName>
</protein>
<dbReference type="InterPro" id="IPR012000">
    <property type="entry name" value="Thiamin_PyroP_enz_cen_dom"/>
</dbReference>
<gene>
    <name evidence="13" type="ORF">MEDL_64162</name>
</gene>
<comment type="catalytic activity">
    <reaction evidence="9">
        <text>(2R)-hydroxyhexadecanoyl-CoA = pentadecanal + formyl-CoA</text>
        <dbReference type="Rhea" id="RHEA:55212"/>
        <dbReference type="ChEBI" id="CHEBI:17302"/>
        <dbReference type="ChEBI" id="CHEBI:57376"/>
        <dbReference type="ChEBI" id="CHEBI:138654"/>
    </reaction>
    <physiologicalReaction direction="left-to-right" evidence="9">
        <dbReference type="Rhea" id="RHEA:55213"/>
    </physiologicalReaction>
</comment>
<evidence type="ECO:0000313" key="13">
    <source>
        <dbReference type="EMBL" id="CAG2252580.1"/>
    </source>
</evidence>
<dbReference type="AlphaFoldDB" id="A0A8S3V7V4"/>
<evidence type="ECO:0000256" key="6">
    <source>
        <dbReference type="ARBA" id="ARBA00023052"/>
    </source>
</evidence>
<comment type="catalytic activity">
    <reaction evidence="8">
        <text>2-hydroxyoctadecanoyl-CoA = heptadecanal + formyl-CoA</text>
        <dbReference type="Rhea" id="RHEA:55196"/>
        <dbReference type="ChEBI" id="CHEBI:57376"/>
        <dbReference type="ChEBI" id="CHEBI:74116"/>
        <dbReference type="ChEBI" id="CHEBI:138631"/>
    </reaction>
    <physiologicalReaction direction="left-to-right" evidence="8">
        <dbReference type="Rhea" id="RHEA:55197"/>
    </physiologicalReaction>
</comment>
<evidence type="ECO:0000313" key="14">
    <source>
        <dbReference type="Proteomes" id="UP000683360"/>
    </source>
</evidence>
<dbReference type="SUPFAM" id="SSF52518">
    <property type="entry name" value="Thiamin diphosphate-binding fold (THDP-binding)"/>
    <property type="match status" value="1"/>
</dbReference>
<evidence type="ECO:0000259" key="11">
    <source>
        <dbReference type="Pfam" id="PF00205"/>
    </source>
</evidence>
<dbReference type="PANTHER" id="PTHR18968:SF166">
    <property type="entry name" value="2-HYDROXYACYL-COA LYASE 2"/>
    <property type="match status" value="1"/>
</dbReference>
<keyword evidence="13" id="KW-0808">Transferase</keyword>
<dbReference type="CDD" id="cd02004">
    <property type="entry name" value="TPP_BZL_OCoD_HPCL"/>
    <property type="match status" value="1"/>
</dbReference>
<dbReference type="Gene3D" id="3.40.50.1220">
    <property type="entry name" value="TPP-binding domain"/>
    <property type="match status" value="1"/>
</dbReference>
<feature type="signal peptide" evidence="10">
    <location>
        <begin position="1"/>
        <end position="16"/>
    </location>
</feature>
<dbReference type="InterPro" id="IPR029061">
    <property type="entry name" value="THDP-binding"/>
</dbReference>
<keyword evidence="14" id="KW-1185">Reference proteome</keyword>
<dbReference type="Proteomes" id="UP000683360">
    <property type="component" value="Unassembled WGS sequence"/>
</dbReference>
<evidence type="ECO:0000256" key="3">
    <source>
        <dbReference type="ARBA" id="ARBA00007812"/>
    </source>
</evidence>
<evidence type="ECO:0000259" key="12">
    <source>
        <dbReference type="Pfam" id="PF02775"/>
    </source>
</evidence>
<dbReference type="Gene3D" id="3.40.50.970">
    <property type="match status" value="1"/>
</dbReference>
<dbReference type="EMBL" id="CAJPWZ010003123">
    <property type="protein sequence ID" value="CAG2252580.1"/>
    <property type="molecule type" value="Genomic_DNA"/>
</dbReference>
<evidence type="ECO:0000256" key="7">
    <source>
        <dbReference type="ARBA" id="ARBA00030510"/>
    </source>
</evidence>
<keyword evidence="6" id="KW-0786">Thiamine pyrophosphate</keyword>
<dbReference type="Pfam" id="PF00205">
    <property type="entry name" value="TPP_enzyme_M"/>
    <property type="match status" value="1"/>
</dbReference>
<dbReference type="PANTHER" id="PTHR18968">
    <property type="entry name" value="THIAMINE PYROPHOSPHATE ENZYMES"/>
    <property type="match status" value="1"/>
</dbReference>
<comment type="similarity">
    <text evidence="3">Belongs to the TPP enzyme family.</text>
</comment>
<evidence type="ECO:0000256" key="5">
    <source>
        <dbReference type="ARBA" id="ARBA00022723"/>
    </source>
</evidence>
<comment type="caution">
    <text evidence="13">The sequence shown here is derived from an EMBL/GenBank/DDBJ whole genome shotgun (WGS) entry which is preliminary data.</text>
</comment>
<dbReference type="GO" id="GO:0050660">
    <property type="term" value="F:flavin adenine dinucleotide binding"/>
    <property type="evidence" value="ECO:0007669"/>
    <property type="project" value="TreeGrafter"/>
</dbReference>
<evidence type="ECO:0000256" key="1">
    <source>
        <dbReference type="ARBA" id="ARBA00001946"/>
    </source>
</evidence>
<dbReference type="PROSITE" id="PS00187">
    <property type="entry name" value="TPP_ENZYMES"/>
    <property type="match status" value="1"/>
</dbReference>
<keyword evidence="5" id="KW-0479">Metal-binding</keyword>
<dbReference type="Pfam" id="PF02775">
    <property type="entry name" value="TPP_enzyme_C"/>
    <property type="match status" value="1"/>
</dbReference>
<comment type="cofactor">
    <cofactor evidence="2">
        <name>thiamine diphosphate</name>
        <dbReference type="ChEBI" id="CHEBI:58937"/>
    </cofactor>
</comment>
<name>A0A8S3V7V4_MYTED</name>